<feature type="transmembrane region" description="Helical" evidence="6">
    <location>
        <begin position="85"/>
        <end position="106"/>
    </location>
</feature>
<feature type="transmembrane region" description="Helical" evidence="6">
    <location>
        <begin position="145"/>
        <end position="165"/>
    </location>
</feature>
<dbReference type="Proteomes" id="UP001356095">
    <property type="component" value="Unassembled WGS sequence"/>
</dbReference>
<evidence type="ECO:0000256" key="5">
    <source>
        <dbReference type="ARBA" id="ARBA00023136"/>
    </source>
</evidence>
<feature type="transmembrane region" description="Helical" evidence="6">
    <location>
        <begin position="112"/>
        <end position="133"/>
    </location>
</feature>
<dbReference type="CDD" id="cd15904">
    <property type="entry name" value="TSPO_MBR"/>
    <property type="match status" value="1"/>
</dbReference>
<evidence type="ECO:0000313" key="7">
    <source>
        <dbReference type="EMBL" id="MEE2040985.1"/>
    </source>
</evidence>
<evidence type="ECO:0000256" key="4">
    <source>
        <dbReference type="ARBA" id="ARBA00022989"/>
    </source>
</evidence>
<evidence type="ECO:0000313" key="8">
    <source>
        <dbReference type="Proteomes" id="UP001356095"/>
    </source>
</evidence>
<evidence type="ECO:0000256" key="3">
    <source>
        <dbReference type="ARBA" id="ARBA00022692"/>
    </source>
</evidence>
<keyword evidence="5 6" id="KW-0472">Membrane</keyword>
<dbReference type="InterPro" id="IPR004307">
    <property type="entry name" value="TspO_MBR"/>
</dbReference>
<dbReference type="EMBL" id="JAUZMY010000038">
    <property type="protein sequence ID" value="MEE2040985.1"/>
    <property type="molecule type" value="Genomic_DNA"/>
</dbReference>
<sequence>MDETVERHPASAGRSVLAAAGFAAAVIAVAAVGGIAASGSGAVYAGLELPAWAPPAWLFGPVWTVLYVAVALAGWLVWRASGLAGAPAFFAVYALQLVLNAAWTPLFFGAGLYGAAFADIVALAAAVAAAAVLGRRHSLTATVLLVPYLLWVVFAAALNLAIVAAN</sequence>
<dbReference type="Gene3D" id="1.20.1260.100">
    <property type="entry name" value="TspO/MBR protein"/>
    <property type="match status" value="1"/>
</dbReference>
<comment type="similarity">
    <text evidence="2">Belongs to the TspO/BZRP family.</text>
</comment>
<dbReference type="PANTHER" id="PTHR10057">
    <property type="entry name" value="PERIPHERAL-TYPE BENZODIAZEPINE RECEPTOR"/>
    <property type="match status" value="1"/>
</dbReference>
<reference evidence="7 8" key="1">
    <citation type="submission" date="2023-08" db="EMBL/GenBank/DDBJ databases">
        <authorList>
            <person name="Girao M."/>
            <person name="Carvalho M.F."/>
        </authorList>
    </citation>
    <scope>NUCLEOTIDE SEQUENCE [LARGE SCALE GENOMIC DNA]</scope>
    <source>
        <strain evidence="7 8">CT-R113</strain>
    </source>
</reference>
<keyword evidence="8" id="KW-1185">Reference proteome</keyword>
<name>A0ABU7KFG6_9ACTN</name>
<evidence type="ECO:0000256" key="2">
    <source>
        <dbReference type="ARBA" id="ARBA00007524"/>
    </source>
</evidence>
<dbReference type="PANTHER" id="PTHR10057:SF0">
    <property type="entry name" value="TRANSLOCATOR PROTEIN"/>
    <property type="match status" value="1"/>
</dbReference>
<gene>
    <name evidence="7" type="ORF">Q8791_27560</name>
</gene>
<dbReference type="InterPro" id="IPR038330">
    <property type="entry name" value="TspO/MBR-related_sf"/>
</dbReference>
<keyword evidence="3 6" id="KW-0812">Transmembrane</keyword>
<dbReference type="Pfam" id="PF03073">
    <property type="entry name" value="TspO_MBR"/>
    <property type="match status" value="1"/>
</dbReference>
<evidence type="ECO:0000256" key="6">
    <source>
        <dbReference type="SAM" id="Phobius"/>
    </source>
</evidence>
<keyword evidence="4 6" id="KW-1133">Transmembrane helix</keyword>
<evidence type="ECO:0000256" key="1">
    <source>
        <dbReference type="ARBA" id="ARBA00004141"/>
    </source>
</evidence>
<comment type="caution">
    <text evidence="7">The sequence shown here is derived from an EMBL/GenBank/DDBJ whole genome shotgun (WGS) entry which is preliminary data.</text>
</comment>
<feature type="transmembrane region" description="Helical" evidence="6">
    <location>
        <begin position="16"/>
        <end position="37"/>
    </location>
</feature>
<comment type="subcellular location">
    <subcellularLocation>
        <location evidence="1">Membrane</location>
        <topology evidence="1">Multi-pass membrane protein</topology>
    </subcellularLocation>
</comment>
<organism evidence="7 8">
    <name type="scientific">Nocardiopsis codii</name>
    <dbReference type="NCBI Taxonomy" id="3065942"/>
    <lineage>
        <taxon>Bacteria</taxon>
        <taxon>Bacillati</taxon>
        <taxon>Actinomycetota</taxon>
        <taxon>Actinomycetes</taxon>
        <taxon>Streptosporangiales</taxon>
        <taxon>Nocardiopsidaceae</taxon>
        <taxon>Nocardiopsis</taxon>
    </lineage>
</organism>
<dbReference type="PIRSF" id="PIRSF005859">
    <property type="entry name" value="PBR"/>
    <property type="match status" value="1"/>
</dbReference>
<protein>
    <submittedName>
        <fullName evidence="7">TspO/MBR family protein</fullName>
    </submittedName>
</protein>
<proteinExistence type="inferred from homology"/>
<dbReference type="RefSeq" id="WP_330094749.1">
    <property type="nucleotide sequence ID" value="NZ_JAUZMY010000038.1"/>
</dbReference>
<feature type="transmembrane region" description="Helical" evidence="6">
    <location>
        <begin position="57"/>
        <end position="78"/>
    </location>
</feature>
<accession>A0ABU7KFG6</accession>